<dbReference type="Pfam" id="PF01965">
    <property type="entry name" value="DJ-1_PfpI"/>
    <property type="match status" value="1"/>
</dbReference>
<dbReference type="InterPro" id="IPR029062">
    <property type="entry name" value="Class_I_gatase-like"/>
</dbReference>
<evidence type="ECO:0000259" key="1">
    <source>
        <dbReference type="Pfam" id="PF01965"/>
    </source>
</evidence>
<sequence length="200" mass="21271">MTETSIKIPASVKPEGKATFVMLGTGFDEIEAIAPVDVMRRAGMEVYTVSMTENRLVRGATGNNIVADMTVADLNPSQIDWLVFPGADKSEAAVNLDKELQNIVTAHWENGGKIAAICAAPALVLGPLGIISGTPATGYPFLKDEFEKNGGTYSDDNVVITDRLITSKGPGTTLEFALAVVRIAKGEETEKALREGMVIM</sequence>
<protein>
    <submittedName>
        <fullName evidence="2">DJ-1 family protein</fullName>
    </submittedName>
</protein>
<keyword evidence="3" id="KW-1185">Reference proteome</keyword>
<evidence type="ECO:0000313" key="3">
    <source>
        <dbReference type="Proteomes" id="UP000014200"/>
    </source>
</evidence>
<accession>R9HU31</accession>
<dbReference type="InterPro" id="IPR050325">
    <property type="entry name" value="Prot/Nucl_acid_deglycase"/>
</dbReference>
<dbReference type="EMBL" id="ASSP01000035">
    <property type="protein sequence ID" value="EOS07409.1"/>
    <property type="molecule type" value="Genomic_DNA"/>
</dbReference>
<dbReference type="Gene3D" id="3.40.50.880">
    <property type="match status" value="1"/>
</dbReference>
<comment type="caution">
    <text evidence="2">The sequence shown here is derived from an EMBL/GenBank/DDBJ whole genome shotgun (WGS) entry which is preliminary data.</text>
</comment>
<evidence type="ECO:0000313" key="2">
    <source>
        <dbReference type="EMBL" id="EOS07409.1"/>
    </source>
</evidence>
<gene>
    <name evidence="2" type="ORF">C802_04600</name>
</gene>
<dbReference type="SUPFAM" id="SSF52317">
    <property type="entry name" value="Class I glutamine amidotransferase-like"/>
    <property type="match status" value="1"/>
</dbReference>
<dbReference type="InterPro" id="IPR006287">
    <property type="entry name" value="DJ-1"/>
</dbReference>
<dbReference type="PATRIC" id="fig|1235788.3.peg.4724"/>
<dbReference type="NCBIfam" id="TIGR01383">
    <property type="entry name" value="not_thiJ"/>
    <property type="match status" value="1"/>
</dbReference>
<dbReference type="Proteomes" id="UP000014200">
    <property type="component" value="Unassembled WGS sequence"/>
</dbReference>
<dbReference type="InterPro" id="IPR002818">
    <property type="entry name" value="DJ-1/PfpI"/>
</dbReference>
<name>R9HU31_9BACT</name>
<dbReference type="CDD" id="cd03135">
    <property type="entry name" value="GATase1_DJ-1"/>
    <property type="match status" value="1"/>
</dbReference>
<dbReference type="HOGENOM" id="CLU_000445_44_2_10"/>
<organism evidence="2 3">
    <name type="scientific">Phocaeicola sartorii</name>
    <dbReference type="NCBI Taxonomy" id="671267"/>
    <lineage>
        <taxon>Bacteria</taxon>
        <taxon>Pseudomonadati</taxon>
        <taxon>Bacteroidota</taxon>
        <taxon>Bacteroidia</taxon>
        <taxon>Bacteroidales</taxon>
        <taxon>Bacteroidaceae</taxon>
        <taxon>Phocaeicola</taxon>
    </lineage>
</organism>
<dbReference type="AlphaFoldDB" id="R9HU31"/>
<proteinExistence type="predicted"/>
<reference evidence="2 3" key="1">
    <citation type="submission" date="2013-04" db="EMBL/GenBank/DDBJ databases">
        <title>The Genome Sequence of Bacteroides massiliensis dnLKV3.</title>
        <authorList>
            <consortium name="The Broad Institute Genomics Platform"/>
            <consortium name="The Broad Institute Genome Sequencing Center for Infectious Disease"/>
            <person name="Earl A."/>
            <person name="Xavier R."/>
            <person name="Kuhn K."/>
            <person name="Stappenbeck T."/>
            <person name="Walker B."/>
            <person name="Young S."/>
            <person name="Zeng Q."/>
            <person name="Gargeya S."/>
            <person name="Fitzgerald M."/>
            <person name="Haas B."/>
            <person name="Abouelleil A."/>
            <person name="Allen A.W."/>
            <person name="Alvarado L."/>
            <person name="Arachchi H.M."/>
            <person name="Berlin A.M."/>
            <person name="Chapman S.B."/>
            <person name="Gainer-Dewar J."/>
            <person name="Goldberg J."/>
            <person name="Griggs A."/>
            <person name="Gujja S."/>
            <person name="Hansen M."/>
            <person name="Howarth C."/>
            <person name="Imamovic A."/>
            <person name="Ireland A."/>
            <person name="Larimer J."/>
            <person name="McCowan C."/>
            <person name="Murphy C."/>
            <person name="Pearson M."/>
            <person name="Poon T.W."/>
            <person name="Priest M."/>
            <person name="Roberts A."/>
            <person name="Saif S."/>
            <person name="Shea T."/>
            <person name="Sisk P."/>
            <person name="Sykes S."/>
            <person name="Wortman J."/>
            <person name="Nusbaum C."/>
            <person name="Birren B."/>
        </authorList>
    </citation>
    <scope>NUCLEOTIDE SEQUENCE [LARGE SCALE GENOMIC DNA]</scope>
    <source>
        <strain evidence="3">dnLKV3</strain>
    </source>
</reference>
<dbReference type="PANTHER" id="PTHR48094:SF12">
    <property type="entry name" value="PARKINSON DISEASE PROTEIN 7 HOMOLOG"/>
    <property type="match status" value="1"/>
</dbReference>
<feature type="domain" description="DJ-1/PfpI" evidence="1">
    <location>
        <begin position="20"/>
        <end position="182"/>
    </location>
</feature>
<dbReference type="PANTHER" id="PTHR48094">
    <property type="entry name" value="PROTEIN/NUCLEIC ACID DEGLYCASE DJ-1-RELATED"/>
    <property type="match status" value="1"/>
</dbReference>
<dbReference type="GO" id="GO:0005737">
    <property type="term" value="C:cytoplasm"/>
    <property type="evidence" value="ECO:0007669"/>
    <property type="project" value="TreeGrafter"/>
</dbReference>
<dbReference type="STRING" id="1235788.C802_04600"/>